<comment type="caution">
    <text evidence="11">The sequence shown here is derived from an EMBL/GenBank/DDBJ whole genome shotgun (WGS) entry which is preliminary data.</text>
</comment>
<evidence type="ECO:0000256" key="5">
    <source>
        <dbReference type="ARBA" id="ARBA00023274"/>
    </source>
</evidence>
<dbReference type="PIRSF" id="PIRSF002131">
    <property type="entry name" value="Ribosomal_S11"/>
    <property type="match status" value="1"/>
</dbReference>
<evidence type="ECO:0000256" key="1">
    <source>
        <dbReference type="ARBA" id="ARBA00006194"/>
    </source>
</evidence>
<dbReference type="SUPFAM" id="SSF53137">
    <property type="entry name" value="Translational machinery components"/>
    <property type="match status" value="1"/>
</dbReference>
<evidence type="ECO:0000256" key="4">
    <source>
        <dbReference type="ARBA" id="ARBA00022980"/>
    </source>
</evidence>
<evidence type="ECO:0000256" key="10">
    <source>
        <dbReference type="SAM" id="MobiDB-lite"/>
    </source>
</evidence>
<dbReference type="NCBIfam" id="TIGR03632">
    <property type="entry name" value="uS11_bact"/>
    <property type="match status" value="1"/>
</dbReference>
<dbReference type="GO" id="GO:1990904">
    <property type="term" value="C:ribonucleoprotein complex"/>
    <property type="evidence" value="ECO:0007669"/>
    <property type="project" value="UniProtKB-KW"/>
</dbReference>
<dbReference type="FunFam" id="3.30.420.80:FF:000001">
    <property type="entry name" value="30S ribosomal protein S11"/>
    <property type="match status" value="1"/>
</dbReference>
<dbReference type="InterPro" id="IPR001971">
    <property type="entry name" value="Ribosomal_uS11"/>
</dbReference>
<protein>
    <recommendedName>
        <fullName evidence="6 8">Small ribosomal subunit protein uS11</fullName>
    </recommendedName>
</protein>
<dbReference type="NCBIfam" id="NF003698">
    <property type="entry name" value="PRK05309.1"/>
    <property type="match status" value="1"/>
</dbReference>
<dbReference type="Gene3D" id="3.30.420.80">
    <property type="entry name" value="Ribosomal protein S11"/>
    <property type="match status" value="1"/>
</dbReference>
<dbReference type="InterPro" id="IPR018102">
    <property type="entry name" value="Ribosomal_uS11_CS"/>
</dbReference>
<dbReference type="AlphaFoldDB" id="A0A6P2CBF8"/>
<dbReference type="HAMAP" id="MF_01310">
    <property type="entry name" value="Ribosomal_uS11"/>
    <property type="match status" value="1"/>
</dbReference>
<comment type="subunit">
    <text evidence="8">Part of the 30S ribosomal subunit. Interacts with proteins S7 and S18. Binds to IF-3.</text>
</comment>
<dbReference type="Pfam" id="PF00411">
    <property type="entry name" value="Ribosomal_S11"/>
    <property type="match status" value="1"/>
</dbReference>
<dbReference type="PANTHER" id="PTHR11759">
    <property type="entry name" value="40S RIBOSOMAL PROTEIN S14/30S RIBOSOMAL PROTEIN S11"/>
    <property type="match status" value="1"/>
</dbReference>
<dbReference type="PROSITE" id="PS00054">
    <property type="entry name" value="RIBOSOMAL_S11"/>
    <property type="match status" value="1"/>
</dbReference>
<organism evidence="11 12">
    <name type="scientific">Trebonia kvetii</name>
    <dbReference type="NCBI Taxonomy" id="2480626"/>
    <lineage>
        <taxon>Bacteria</taxon>
        <taxon>Bacillati</taxon>
        <taxon>Actinomycetota</taxon>
        <taxon>Actinomycetes</taxon>
        <taxon>Streptosporangiales</taxon>
        <taxon>Treboniaceae</taxon>
        <taxon>Trebonia</taxon>
    </lineage>
</organism>
<keyword evidence="5 8" id="KW-0687">Ribonucleoprotein</keyword>
<proteinExistence type="inferred from homology"/>
<evidence type="ECO:0000256" key="8">
    <source>
        <dbReference type="HAMAP-Rule" id="MF_01310"/>
    </source>
</evidence>
<keyword evidence="12" id="KW-1185">Reference proteome</keyword>
<evidence type="ECO:0000313" key="12">
    <source>
        <dbReference type="Proteomes" id="UP000460272"/>
    </source>
</evidence>
<keyword evidence="4 8" id="KW-0689">Ribosomal protein</keyword>
<dbReference type="InterPro" id="IPR036967">
    <property type="entry name" value="Ribosomal_uS11_sf"/>
</dbReference>
<sequence>MPPRKSSQQGAAKKVRRKERKNVAHGHAHIRSTFNNTIVSITDPTGNVISWASSGQVGFKGSRKSTPYAAQQAAEAAARRAMEHGMRKVDVFVKGPGSGRETAIRSLQATGLEVGSIQDVTPVPHNGCRPPKRRRV</sequence>
<keyword evidence="3 8" id="KW-0694">RNA-binding</keyword>
<dbReference type="GO" id="GO:0006412">
    <property type="term" value="P:translation"/>
    <property type="evidence" value="ECO:0007669"/>
    <property type="project" value="UniProtKB-UniRule"/>
</dbReference>
<evidence type="ECO:0000256" key="7">
    <source>
        <dbReference type="ARBA" id="ARBA00058053"/>
    </source>
</evidence>
<feature type="compositionally biased region" description="Basic residues" evidence="10">
    <location>
        <begin position="13"/>
        <end position="26"/>
    </location>
</feature>
<comment type="similarity">
    <text evidence="1 8 9">Belongs to the universal ribosomal protein uS11 family.</text>
</comment>
<evidence type="ECO:0000256" key="6">
    <source>
        <dbReference type="ARBA" id="ARBA00035160"/>
    </source>
</evidence>
<accession>A0A6P2CBF8</accession>
<dbReference type="GO" id="GO:0005840">
    <property type="term" value="C:ribosome"/>
    <property type="evidence" value="ECO:0007669"/>
    <property type="project" value="UniProtKB-KW"/>
</dbReference>
<feature type="compositionally biased region" description="Polar residues" evidence="10">
    <location>
        <begin position="1"/>
        <end position="10"/>
    </location>
</feature>
<evidence type="ECO:0000256" key="3">
    <source>
        <dbReference type="ARBA" id="ARBA00022884"/>
    </source>
</evidence>
<dbReference type="OrthoDB" id="9806415at2"/>
<name>A0A6P2CBF8_9ACTN</name>
<dbReference type="InterPro" id="IPR019981">
    <property type="entry name" value="Ribosomal_uS11_bac-type"/>
</dbReference>
<dbReference type="GO" id="GO:0003735">
    <property type="term" value="F:structural constituent of ribosome"/>
    <property type="evidence" value="ECO:0007669"/>
    <property type="project" value="InterPro"/>
</dbReference>
<dbReference type="EMBL" id="RPFW01000001">
    <property type="protein sequence ID" value="TVZ07281.1"/>
    <property type="molecule type" value="Genomic_DNA"/>
</dbReference>
<keyword evidence="2 8" id="KW-0699">rRNA-binding</keyword>
<dbReference type="Proteomes" id="UP000460272">
    <property type="component" value="Unassembled WGS sequence"/>
</dbReference>
<gene>
    <name evidence="8" type="primary">rpsK</name>
    <name evidence="11" type="ORF">EAS64_08320</name>
</gene>
<dbReference type="GO" id="GO:0019843">
    <property type="term" value="F:rRNA binding"/>
    <property type="evidence" value="ECO:0007669"/>
    <property type="project" value="UniProtKB-UniRule"/>
</dbReference>
<evidence type="ECO:0000313" key="11">
    <source>
        <dbReference type="EMBL" id="TVZ07281.1"/>
    </source>
</evidence>
<comment type="function">
    <text evidence="7 8">Located on the platform of the 30S subunit, it bridges several disparate RNA helices of the 16S rRNA. Forms part of the Shine-Dalgarno cleft in the 70S ribosome.</text>
</comment>
<evidence type="ECO:0000256" key="9">
    <source>
        <dbReference type="RuleBase" id="RU003629"/>
    </source>
</evidence>
<dbReference type="RefSeq" id="WP_145852079.1">
    <property type="nucleotide sequence ID" value="NZ_RPFW01000001.1"/>
</dbReference>
<reference evidence="11 12" key="1">
    <citation type="submission" date="2018-11" db="EMBL/GenBank/DDBJ databases">
        <title>Trebonia kvetii gen.nov., sp.nov., a novel acidophilic actinobacterium, and proposal of the new actinobacterial family Treboniaceae fam. nov.</title>
        <authorList>
            <person name="Rapoport D."/>
            <person name="Sagova-Mareckova M."/>
            <person name="Sedlacek I."/>
            <person name="Provaznik J."/>
            <person name="Kralova S."/>
            <person name="Pavlinic D."/>
            <person name="Benes V."/>
            <person name="Kopecky J."/>
        </authorList>
    </citation>
    <scope>NUCLEOTIDE SEQUENCE [LARGE SCALE GENOMIC DNA]</scope>
    <source>
        <strain evidence="11 12">15Tr583</strain>
    </source>
</reference>
<evidence type="ECO:0000256" key="2">
    <source>
        <dbReference type="ARBA" id="ARBA00022730"/>
    </source>
</evidence>
<feature type="region of interest" description="Disordered" evidence="10">
    <location>
        <begin position="1"/>
        <end position="26"/>
    </location>
</feature>